<dbReference type="InterPro" id="IPR036770">
    <property type="entry name" value="Ankyrin_rpt-contain_sf"/>
</dbReference>
<dbReference type="Pfam" id="PF12796">
    <property type="entry name" value="Ank_2"/>
    <property type="match status" value="6"/>
</dbReference>
<evidence type="ECO:0000313" key="7">
    <source>
        <dbReference type="EMBL" id="RFU35522.1"/>
    </source>
</evidence>
<proteinExistence type="predicted"/>
<keyword evidence="8" id="KW-1185">Reference proteome</keyword>
<evidence type="ECO:0000259" key="6">
    <source>
        <dbReference type="Pfam" id="PF26640"/>
    </source>
</evidence>
<comment type="caution">
    <text evidence="7">The sequence shown here is derived from an EMBL/GenBank/DDBJ whole genome shotgun (WGS) entry which is preliminary data.</text>
</comment>
<keyword evidence="1" id="KW-0677">Repeat</keyword>
<reference evidence="7 8" key="1">
    <citation type="submission" date="2018-05" db="EMBL/GenBank/DDBJ databases">
        <title>Draft genome sequence of Scytalidium lignicola DSM 105466, a ubiquitous saprotrophic fungus.</title>
        <authorList>
            <person name="Buettner E."/>
            <person name="Gebauer A.M."/>
            <person name="Hofrichter M."/>
            <person name="Liers C."/>
            <person name="Kellner H."/>
        </authorList>
    </citation>
    <scope>NUCLEOTIDE SEQUENCE [LARGE SCALE GENOMIC DNA]</scope>
    <source>
        <strain evidence="7 8">DSM 105466</strain>
    </source>
</reference>
<dbReference type="EMBL" id="NCSJ02000007">
    <property type="protein sequence ID" value="RFU35522.1"/>
    <property type="molecule type" value="Genomic_DNA"/>
</dbReference>
<feature type="domain" description="DUF8212" evidence="6">
    <location>
        <begin position="225"/>
        <end position="248"/>
    </location>
</feature>
<feature type="non-terminal residue" evidence="7">
    <location>
        <position position="1125"/>
    </location>
</feature>
<feature type="non-terminal residue" evidence="7">
    <location>
        <position position="1"/>
    </location>
</feature>
<feature type="repeat" description="ANK" evidence="3">
    <location>
        <begin position="1039"/>
        <end position="1064"/>
    </location>
</feature>
<dbReference type="InterPro" id="IPR002110">
    <property type="entry name" value="Ankyrin_rpt"/>
</dbReference>
<keyword evidence="4" id="KW-1133">Transmembrane helix</keyword>
<dbReference type="STRING" id="5539.A0A3E2HQH9"/>
<dbReference type="PANTHER" id="PTHR24198:SF165">
    <property type="entry name" value="ANKYRIN REPEAT-CONTAINING PROTEIN-RELATED"/>
    <property type="match status" value="1"/>
</dbReference>
<dbReference type="InterPro" id="IPR010730">
    <property type="entry name" value="HET"/>
</dbReference>
<feature type="repeat" description="ANK" evidence="3">
    <location>
        <begin position="785"/>
        <end position="817"/>
    </location>
</feature>
<dbReference type="OrthoDB" id="341259at2759"/>
<name>A0A3E2HQH9_SCYLI</name>
<feature type="transmembrane region" description="Helical" evidence="4">
    <location>
        <begin position="1095"/>
        <end position="1116"/>
    </location>
</feature>
<keyword evidence="4" id="KW-0472">Membrane</keyword>
<dbReference type="Pfam" id="PF26640">
    <property type="entry name" value="DUF8212"/>
    <property type="match status" value="1"/>
</dbReference>
<feature type="repeat" description="ANK" evidence="3">
    <location>
        <begin position="1006"/>
        <end position="1038"/>
    </location>
</feature>
<dbReference type="Gene3D" id="1.25.40.20">
    <property type="entry name" value="Ankyrin repeat-containing domain"/>
    <property type="match status" value="4"/>
</dbReference>
<organism evidence="7 8">
    <name type="scientific">Scytalidium lignicola</name>
    <name type="common">Hyphomycete</name>
    <dbReference type="NCBI Taxonomy" id="5539"/>
    <lineage>
        <taxon>Eukaryota</taxon>
        <taxon>Fungi</taxon>
        <taxon>Dikarya</taxon>
        <taxon>Ascomycota</taxon>
        <taxon>Pezizomycotina</taxon>
        <taxon>Leotiomycetes</taxon>
        <taxon>Leotiomycetes incertae sedis</taxon>
        <taxon>Scytalidium</taxon>
    </lineage>
</organism>
<protein>
    <submittedName>
        <fullName evidence="7">Uncharacterized protein</fullName>
    </submittedName>
</protein>
<feature type="repeat" description="ANK" evidence="3">
    <location>
        <begin position="479"/>
        <end position="512"/>
    </location>
</feature>
<dbReference type="PANTHER" id="PTHR24198">
    <property type="entry name" value="ANKYRIN REPEAT AND PROTEIN KINASE DOMAIN-CONTAINING PROTEIN"/>
    <property type="match status" value="1"/>
</dbReference>
<dbReference type="Proteomes" id="UP000258309">
    <property type="component" value="Unassembled WGS sequence"/>
</dbReference>
<feature type="repeat" description="ANK" evidence="3">
    <location>
        <begin position="917"/>
        <end position="949"/>
    </location>
</feature>
<gene>
    <name evidence="7" type="ORF">B7463_g826</name>
</gene>
<dbReference type="AlphaFoldDB" id="A0A3E2HQH9"/>
<dbReference type="InterPro" id="IPR058525">
    <property type="entry name" value="DUF8212"/>
</dbReference>
<dbReference type="SUPFAM" id="SSF48403">
    <property type="entry name" value="Ankyrin repeat"/>
    <property type="match status" value="2"/>
</dbReference>
<feature type="repeat" description="ANK" evidence="3">
    <location>
        <begin position="818"/>
        <end position="850"/>
    </location>
</feature>
<feature type="repeat" description="ANK" evidence="3">
    <location>
        <begin position="884"/>
        <end position="916"/>
    </location>
</feature>
<dbReference type="PROSITE" id="PS50297">
    <property type="entry name" value="ANK_REP_REGION"/>
    <property type="match status" value="10"/>
</dbReference>
<evidence type="ECO:0000259" key="5">
    <source>
        <dbReference type="Pfam" id="PF06985"/>
    </source>
</evidence>
<evidence type="ECO:0000256" key="3">
    <source>
        <dbReference type="PROSITE-ProRule" id="PRU00023"/>
    </source>
</evidence>
<keyword evidence="2 3" id="KW-0040">ANK repeat</keyword>
<feature type="repeat" description="ANK" evidence="3">
    <location>
        <begin position="655"/>
        <end position="687"/>
    </location>
</feature>
<dbReference type="PROSITE" id="PS50088">
    <property type="entry name" value="ANK_REPEAT"/>
    <property type="match status" value="10"/>
</dbReference>
<sequence>MHLINTETFEIREFGGEDVPQYAVLSHTWGEEEVTLQDMRRANSEAKKGYEKVKNFCSIAKADNFEFVWIDTCCIDKTNSTELSEAINSMYRWYQSAEVCYAYLADVSFDIVNQVDNPVYPELSASRWFTRGWTLQELIAPTKLIFLNQHWQVIGTKSDLRQDISEITGIPIRILSGDDALETASVAQRMSWATNRKTSRLEDKAYCLMGIFGINMPPIYGEAENAFIRLQEEIMKKWNDHSIFAWKSDKQNRGGLLATSVDAFKDCADIIVGPRSSIFPNSPWTRSNMGIHVELPFIGIGHRGLGLAILNCTKLGKQDMFVGIYLRDNFLTMKSFDRVQYEKLELVNAKYFRPSQYAARKICVPQQSNDRRHNFQSSNLELFDENLTNFESVIKQPLAIAPMDLTLIDEKELALLSDKAERGQVEEVRLLLAQSDKQTDLSDKHKRTALSYAAKQGDVERVRWLLAQRTIQVDSKDRYGRTPLSYAAQRGHTKVLWLLLAQNNVEANSRDENGRTPLSYAAGGGYDEAVWFLLTRIDVTPHSEDKDGLTPLSHAAKNGHVAVIDIFLAREDTPSHLRDGSGRSPLSYASESGQVAAVEMLLTRYYIESNIRDNNDYNSTPLCAGLLLLAAERGYNIIAKLLLKYDAEIDSRDNEGRTPLLVAVQNKHDTMVKLLLENGAKTVSKDIHGRVSLLLAIQNQDNAAVKLLLKLVKADTESKDDKELILAVKNNNNDVVKSLLESSAGTESRDAEGHTPLLLATRNNNDAIAKSLLESRAGTESRNAEGHTPLLLATRNNNDVIVKLLLQNNADTELKDNTGQNPLLFAAKNGYDNIVKLLLEGGAETESRNAEDQTPLLLAIKNGHEATVALLLESGAQMEAKNNEGQTALLLAVENGYAHVVGLLLKKGANTESRNKESQTPLLLAVDKGSKTMVELLLEGGNDTKLRDLEGRTPLLTQISDNNVDSEYKYSDNESLNPHVDIQTENDVVIPLLPGRGSEIEWTDSKGRSPLLLAAKNGHWPVVKQLLMEGADANWRDNEGKTPLFWASCNGYRDIVKLLLKNGAHRRDDVMGNTKAKIKSTFGPFINCCLQSREMGELCGALLIMLILFTLIPILIRIHKKDQAT</sequence>
<evidence type="ECO:0000256" key="1">
    <source>
        <dbReference type="ARBA" id="ARBA00022737"/>
    </source>
</evidence>
<feature type="domain" description="Heterokaryon incompatibility" evidence="5">
    <location>
        <begin position="22"/>
        <end position="108"/>
    </location>
</feature>
<evidence type="ECO:0000313" key="8">
    <source>
        <dbReference type="Proteomes" id="UP000258309"/>
    </source>
</evidence>
<keyword evidence="4" id="KW-0812">Transmembrane</keyword>
<feature type="repeat" description="ANK" evidence="3">
    <location>
        <begin position="752"/>
        <end position="784"/>
    </location>
</feature>
<accession>A0A3E2HQH9</accession>
<dbReference type="SMART" id="SM00248">
    <property type="entry name" value="ANK"/>
    <property type="match status" value="17"/>
</dbReference>
<evidence type="ECO:0000256" key="2">
    <source>
        <dbReference type="ARBA" id="ARBA00023043"/>
    </source>
</evidence>
<dbReference type="PRINTS" id="PR01415">
    <property type="entry name" value="ANKYRIN"/>
</dbReference>
<dbReference type="Pfam" id="PF06985">
    <property type="entry name" value="HET"/>
    <property type="match status" value="1"/>
</dbReference>
<feature type="repeat" description="ANK" evidence="3">
    <location>
        <begin position="851"/>
        <end position="883"/>
    </location>
</feature>
<evidence type="ECO:0000256" key="4">
    <source>
        <dbReference type="SAM" id="Phobius"/>
    </source>
</evidence>